<dbReference type="OrthoDB" id="4790878at2759"/>
<evidence type="ECO:0000313" key="2">
    <source>
        <dbReference type="Proteomes" id="UP000799770"/>
    </source>
</evidence>
<accession>A0A6A5Z833</accession>
<dbReference type="EMBL" id="ML977323">
    <property type="protein sequence ID" value="KAF2115336.1"/>
    <property type="molecule type" value="Genomic_DNA"/>
</dbReference>
<gene>
    <name evidence="1" type="ORF">BDV96DRAFT_646345</name>
</gene>
<proteinExistence type="predicted"/>
<dbReference type="AlphaFoldDB" id="A0A6A5Z833"/>
<keyword evidence="2" id="KW-1185">Reference proteome</keyword>
<sequence length="264" mass="30585">MPMYKELQAQPSRKLFSLTESPFVFPLLTPASTHRGTQLYIDAFLYVRYEMLGLHYPRKPPLFLDLFCNLLQPKVSFTQVRDKTPDQVFPLLRLPGELRNRIYQFALFSPDGIQVAKYSPRDHDKRALLDGKTGVEFNQLKYVCRQLYDETVGLEVKYTEVIFRFAEPDEQFCRFMKNCAPTKKGWFTQISLVELFPSFSETGCCFNADAIASVVKFCRDHPHTKVRYCIAIFNSKGSVSCVRFMNLAAFLCLVFRNEYLGALQ</sequence>
<organism evidence="1 2">
    <name type="scientific">Lophiotrema nucula</name>
    <dbReference type="NCBI Taxonomy" id="690887"/>
    <lineage>
        <taxon>Eukaryota</taxon>
        <taxon>Fungi</taxon>
        <taxon>Dikarya</taxon>
        <taxon>Ascomycota</taxon>
        <taxon>Pezizomycotina</taxon>
        <taxon>Dothideomycetes</taxon>
        <taxon>Pleosporomycetidae</taxon>
        <taxon>Pleosporales</taxon>
        <taxon>Lophiotremataceae</taxon>
        <taxon>Lophiotrema</taxon>
    </lineage>
</organism>
<evidence type="ECO:0000313" key="1">
    <source>
        <dbReference type="EMBL" id="KAF2115336.1"/>
    </source>
</evidence>
<dbReference type="Proteomes" id="UP000799770">
    <property type="component" value="Unassembled WGS sequence"/>
</dbReference>
<dbReference type="InterPro" id="IPR038883">
    <property type="entry name" value="AN11006-like"/>
</dbReference>
<dbReference type="PANTHER" id="PTHR42085:SF1">
    <property type="entry name" value="F-BOX DOMAIN-CONTAINING PROTEIN"/>
    <property type="match status" value="1"/>
</dbReference>
<name>A0A6A5Z833_9PLEO</name>
<dbReference type="PANTHER" id="PTHR42085">
    <property type="entry name" value="F-BOX DOMAIN-CONTAINING PROTEIN"/>
    <property type="match status" value="1"/>
</dbReference>
<reference evidence="1" key="1">
    <citation type="journal article" date="2020" name="Stud. Mycol.">
        <title>101 Dothideomycetes genomes: a test case for predicting lifestyles and emergence of pathogens.</title>
        <authorList>
            <person name="Haridas S."/>
            <person name="Albert R."/>
            <person name="Binder M."/>
            <person name="Bloem J."/>
            <person name="Labutti K."/>
            <person name="Salamov A."/>
            <person name="Andreopoulos B."/>
            <person name="Baker S."/>
            <person name="Barry K."/>
            <person name="Bills G."/>
            <person name="Bluhm B."/>
            <person name="Cannon C."/>
            <person name="Castanera R."/>
            <person name="Culley D."/>
            <person name="Daum C."/>
            <person name="Ezra D."/>
            <person name="Gonzalez J."/>
            <person name="Henrissat B."/>
            <person name="Kuo A."/>
            <person name="Liang C."/>
            <person name="Lipzen A."/>
            <person name="Lutzoni F."/>
            <person name="Magnuson J."/>
            <person name="Mondo S."/>
            <person name="Nolan M."/>
            <person name="Ohm R."/>
            <person name="Pangilinan J."/>
            <person name="Park H.-J."/>
            <person name="Ramirez L."/>
            <person name="Alfaro M."/>
            <person name="Sun H."/>
            <person name="Tritt A."/>
            <person name="Yoshinaga Y."/>
            <person name="Zwiers L.-H."/>
            <person name="Turgeon B."/>
            <person name="Goodwin S."/>
            <person name="Spatafora J."/>
            <person name="Crous P."/>
            <person name="Grigoriev I."/>
        </authorList>
    </citation>
    <scope>NUCLEOTIDE SEQUENCE</scope>
    <source>
        <strain evidence="1">CBS 627.86</strain>
    </source>
</reference>
<protein>
    <submittedName>
        <fullName evidence="1">Uncharacterized protein</fullName>
    </submittedName>
</protein>